<evidence type="ECO:0000313" key="1">
    <source>
        <dbReference type="EMBL" id="SIT38106.1"/>
    </source>
</evidence>
<protein>
    <submittedName>
        <fullName evidence="1">Uncharacterized protein</fullName>
    </submittedName>
</protein>
<reference evidence="1" key="1">
    <citation type="submission" date="2016-12" db="EMBL/GenBank/DDBJ databases">
        <authorList>
            <person name="Moulin L."/>
        </authorList>
    </citation>
    <scope>NUCLEOTIDE SEQUENCE [LARGE SCALE GENOMIC DNA]</scope>
    <source>
        <strain evidence="1">STM 7183</strain>
    </source>
</reference>
<dbReference type="EMBL" id="CYGY02000016">
    <property type="protein sequence ID" value="SIT38106.1"/>
    <property type="molecule type" value="Genomic_DNA"/>
</dbReference>
<keyword evidence="2" id="KW-1185">Reference proteome</keyword>
<dbReference type="AlphaFoldDB" id="A0A1N7RSN8"/>
<comment type="caution">
    <text evidence="1">The sequence shown here is derived from an EMBL/GenBank/DDBJ whole genome shotgun (WGS) entry which is preliminary data.</text>
</comment>
<dbReference type="Proteomes" id="UP000195569">
    <property type="component" value="Unassembled WGS sequence"/>
</dbReference>
<gene>
    <name evidence="1" type="ORF">BN2476_160031</name>
</gene>
<name>A0A1N7RSN8_9BURK</name>
<sequence>MTTPAWDARVPESTAMGMDSVFTVAFEAVRDVSWNGLRERKRSTRGTGDTRALQADLSSTPEQARLLSRLMSEFSSFSLA</sequence>
<evidence type="ECO:0000313" key="2">
    <source>
        <dbReference type="Proteomes" id="UP000195569"/>
    </source>
</evidence>
<organism evidence="1 2">
    <name type="scientific">Paraburkholderia piptadeniae</name>
    <dbReference type="NCBI Taxonomy" id="1701573"/>
    <lineage>
        <taxon>Bacteria</taxon>
        <taxon>Pseudomonadati</taxon>
        <taxon>Pseudomonadota</taxon>
        <taxon>Betaproteobacteria</taxon>
        <taxon>Burkholderiales</taxon>
        <taxon>Burkholderiaceae</taxon>
        <taxon>Paraburkholderia</taxon>
    </lineage>
</organism>
<accession>A0A1N7RSN8</accession>
<proteinExistence type="predicted"/>